<reference evidence="2 4" key="2">
    <citation type="submission" date="2023-09" db="EMBL/GenBank/DDBJ databases">
        <title>Complete-Gapless Cercospora beticola genome.</title>
        <authorList>
            <person name="Wyatt N.A."/>
            <person name="Spanner R.E."/>
            <person name="Bolton M.D."/>
        </authorList>
    </citation>
    <scope>NUCLEOTIDE SEQUENCE [LARGE SCALE GENOMIC DNA]</scope>
    <source>
        <strain evidence="2">Cb09-40</strain>
    </source>
</reference>
<proteinExistence type="predicted"/>
<dbReference type="OrthoDB" id="9978173at2759"/>
<dbReference type="AlphaFoldDB" id="A0A2G5HR89"/>
<gene>
    <name evidence="1" type="ORF">CB0940_08151</name>
    <name evidence="2" type="ORF">RHO25_009363</name>
</gene>
<dbReference type="PANTHER" id="PTHR31252">
    <property type="entry name" value="DUF4419 DOMAIN-CONTAINING PROTEIN"/>
    <property type="match status" value="1"/>
</dbReference>
<protein>
    <submittedName>
        <fullName evidence="1">Uncharacterized protein</fullName>
    </submittedName>
</protein>
<name>A0A2G5HR89_CERBT</name>
<dbReference type="EMBL" id="LKMD01000104">
    <property type="protein sequence ID" value="PIA95055.1"/>
    <property type="molecule type" value="Genomic_DNA"/>
</dbReference>
<organism evidence="1 3">
    <name type="scientific">Cercospora beticola</name>
    <name type="common">Sugarbeet leaf spot fungus</name>
    <dbReference type="NCBI Taxonomy" id="122368"/>
    <lineage>
        <taxon>Eukaryota</taxon>
        <taxon>Fungi</taxon>
        <taxon>Dikarya</taxon>
        <taxon>Ascomycota</taxon>
        <taxon>Pezizomycotina</taxon>
        <taxon>Dothideomycetes</taxon>
        <taxon>Dothideomycetidae</taxon>
        <taxon>Mycosphaerellales</taxon>
        <taxon>Mycosphaerellaceae</taxon>
        <taxon>Cercospora</taxon>
    </lineage>
</organism>
<sequence>MPVTLSVADHASKIWTGHKASTAGDLPQESCQQESEQSKGILRSSFSHDLLSTNHISPSKHGLVYAAFLMSFEEPAAPAVKDFWGKTAHHQSGNSGPTYLSGWITAFCFWDEKGQSLVRLPDRNGCEVDGALYHRVDTKQIPSDYFSVPVTLNDKGKVHHTKMTTGSVGIQTSYSPSRFSTGMPSSKQSGISTVDASRTAIAGSAQRDTLQPVSGWWTFEVDPNAPDPETQHKLREQKQLEHIRKQLEDSRKRCDQGVK</sequence>
<keyword evidence="4" id="KW-1185">Reference proteome</keyword>
<dbReference type="EMBL" id="CP134189">
    <property type="protein sequence ID" value="WPB04716.1"/>
    <property type="molecule type" value="Genomic_DNA"/>
</dbReference>
<accession>A0A2G5HR89</accession>
<reference evidence="1 3" key="1">
    <citation type="submission" date="2015-10" db="EMBL/GenBank/DDBJ databases">
        <title>The cercosporin biosynthetic gene cluster was horizontally transferred to several fungal lineages and shown to be expanded in Cercospora beticola based on microsynteny with recipient genomes.</title>
        <authorList>
            <person name="De Jonge R."/>
            <person name="Ebert M.K."/>
            <person name="Suttle J.C."/>
            <person name="Jurick Ii W.M."/>
            <person name="Secor G.A."/>
            <person name="Thomma B.P."/>
            <person name="Van De Peer Y."/>
            <person name="Bolton M.D."/>
        </authorList>
    </citation>
    <scope>NUCLEOTIDE SEQUENCE [LARGE SCALE GENOMIC DNA]</scope>
    <source>
        <strain evidence="1 3">09-40</strain>
    </source>
</reference>
<evidence type="ECO:0000313" key="3">
    <source>
        <dbReference type="Proteomes" id="UP000230605"/>
    </source>
</evidence>
<evidence type="ECO:0000313" key="2">
    <source>
        <dbReference type="EMBL" id="WPB04716.1"/>
    </source>
</evidence>
<dbReference type="Proteomes" id="UP000230605">
    <property type="component" value="Chromosome 6"/>
</dbReference>
<dbReference type="Pfam" id="PF14388">
    <property type="entry name" value="DUF4419"/>
    <property type="match status" value="1"/>
</dbReference>
<dbReference type="Proteomes" id="UP001302367">
    <property type="component" value="Chromosome 6"/>
</dbReference>
<dbReference type="InterPro" id="IPR025533">
    <property type="entry name" value="DUF4419"/>
</dbReference>
<dbReference type="PANTHER" id="PTHR31252:SF11">
    <property type="entry name" value="DUF4419 DOMAIN-CONTAINING PROTEIN"/>
    <property type="match status" value="1"/>
</dbReference>
<evidence type="ECO:0000313" key="1">
    <source>
        <dbReference type="EMBL" id="PIA95055.1"/>
    </source>
</evidence>
<evidence type="ECO:0000313" key="4">
    <source>
        <dbReference type="Proteomes" id="UP001302367"/>
    </source>
</evidence>